<dbReference type="AlphaFoldDB" id="A0A2N5ZLL0"/>
<evidence type="ECO:0000313" key="2">
    <source>
        <dbReference type="Proteomes" id="UP000234857"/>
    </source>
</evidence>
<protein>
    <submittedName>
        <fullName evidence="1">Uncharacterized protein</fullName>
    </submittedName>
</protein>
<dbReference type="Proteomes" id="UP000234857">
    <property type="component" value="Unassembled WGS sequence"/>
</dbReference>
<gene>
    <name evidence="1" type="ORF">C0601_01700</name>
</gene>
<comment type="caution">
    <text evidence="1">The sequence shown here is derived from an EMBL/GenBank/DDBJ whole genome shotgun (WGS) entry which is preliminary data.</text>
</comment>
<proteinExistence type="predicted"/>
<sequence>MKKTFLILLLLIISISSISQEIPLDKKQYLLQKSYEILEFIYEDNNEFVRNNDGIGFSRNGDESKVTLIYNYEKSNENTIYLTFHKNQITNITNKEKIIIKKKIERKKLIKRCRVFIEKFRSESTDLFMYSKLTKVYRDKISFLFFFYYKGFQTGEWALFNVFKNGIFKYVQISPGMKYKIPSNIITFEQAKKNVVKFLSKNYSENFEDLNIVELNPKQKKLYANYGLNLLDFSKPIFLHPNINIGKYKVITHRDKTGIIVRDWTNVNEHGYSKENFNFNSSNCADFVRLSYLIWVDKPIVHRDKPFAGLIVDAETGEIIGGI</sequence>
<reference evidence="1 2" key="1">
    <citation type="submission" date="2017-11" db="EMBL/GenBank/DDBJ databases">
        <title>Genome-resolved metagenomics identifies genetic mobility, metabolic interactions, and unexpected diversity in perchlorate-reducing communities.</title>
        <authorList>
            <person name="Barnum T.P."/>
            <person name="Figueroa I.A."/>
            <person name="Carlstrom C.I."/>
            <person name="Lucas L.N."/>
            <person name="Engelbrektson A.L."/>
            <person name="Coates J.D."/>
        </authorList>
    </citation>
    <scope>NUCLEOTIDE SEQUENCE [LARGE SCALE GENOMIC DNA]</scope>
    <source>
        <strain evidence="1">BM706</strain>
    </source>
</reference>
<dbReference type="EMBL" id="PKTG01000027">
    <property type="protein sequence ID" value="PLX19493.1"/>
    <property type="molecule type" value="Genomic_DNA"/>
</dbReference>
<name>A0A2N5ZLL0_MUIH1</name>
<accession>A0A2N5ZLL0</accession>
<organism evidence="1 2">
    <name type="scientific">Muiribacterium halophilum</name>
    <dbReference type="NCBI Taxonomy" id="2053465"/>
    <lineage>
        <taxon>Bacteria</taxon>
        <taxon>Candidatus Muiribacteriota</taxon>
        <taxon>Candidatus Muiribacteriia</taxon>
        <taxon>Candidatus Muiribacteriales</taxon>
        <taxon>Candidatus Muiribacteriaceae</taxon>
        <taxon>Candidatus Muiribacterium</taxon>
    </lineage>
</organism>
<evidence type="ECO:0000313" key="1">
    <source>
        <dbReference type="EMBL" id="PLX19493.1"/>
    </source>
</evidence>